<dbReference type="OrthoDB" id="923194at2"/>
<accession>I6ZWZ1</accession>
<dbReference type="HOGENOM" id="CLU_1022349_0_0_10"/>
<dbReference type="Gene3D" id="2.60.40.10">
    <property type="entry name" value="Immunoglobulins"/>
    <property type="match status" value="1"/>
</dbReference>
<evidence type="ECO:0000313" key="3">
    <source>
        <dbReference type="EMBL" id="AFN73578.1"/>
    </source>
</evidence>
<dbReference type="STRING" id="1191523.MROS_0334"/>
<dbReference type="InterPro" id="IPR036116">
    <property type="entry name" value="FN3_sf"/>
</dbReference>
<keyword evidence="1" id="KW-0732">Signal</keyword>
<dbReference type="RefSeq" id="WP_014855015.1">
    <property type="nucleotide sequence ID" value="NC_018178.1"/>
</dbReference>
<organism evidence="3 4">
    <name type="scientific">Melioribacter roseus (strain DSM 23840 / JCM 17771 / VKM B-2668 / P3M-2)</name>
    <dbReference type="NCBI Taxonomy" id="1191523"/>
    <lineage>
        <taxon>Bacteria</taxon>
        <taxon>Pseudomonadati</taxon>
        <taxon>Ignavibacteriota</taxon>
        <taxon>Ignavibacteria</taxon>
        <taxon>Ignavibacteriales</taxon>
        <taxon>Melioribacteraceae</taxon>
        <taxon>Melioribacter</taxon>
    </lineage>
</organism>
<protein>
    <recommendedName>
        <fullName evidence="2">Fibronectin type-III domain-containing protein</fullName>
    </recommendedName>
</protein>
<dbReference type="AlphaFoldDB" id="I6ZWZ1"/>
<dbReference type="InterPro" id="IPR013783">
    <property type="entry name" value="Ig-like_fold"/>
</dbReference>
<dbReference type="Proteomes" id="UP000009011">
    <property type="component" value="Chromosome"/>
</dbReference>
<dbReference type="KEGG" id="mro:MROS_0334"/>
<evidence type="ECO:0000313" key="4">
    <source>
        <dbReference type="Proteomes" id="UP000009011"/>
    </source>
</evidence>
<sequence>MKKMILIVAAIIFAAGCHNVNDWEYDSIPPMPPRNINTITGDNRVDIYWQRNKEPDLAGYNVYFSYSYDGTYELIGTTYDNYFVDYGARNGVTYYYAVTAFDYNNNESELSYDVVYDTPRPEGFDRALFDLHVSPSNSGYDFSDYSVVPYDGEGADFFFEKYEGIYYLNVWEDTDIQDMGPTYDIYDVSFAPTDGWVPINDGENIKYVEAIPGHTYVIWTWDNRYAKVRISAIAGDRMIFDWAYQTVEGNRQLKINRKSIDRKNLSLQRKGR</sequence>
<proteinExistence type="predicted"/>
<dbReference type="EMBL" id="CP003557">
    <property type="protein sequence ID" value="AFN73578.1"/>
    <property type="molecule type" value="Genomic_DNA"/>
</dbReference>
<reference evidence="3 4" key="1">
    <citation type="journal article" date="2013" name="PLoS ONE">
        <title>Genomic analysis of Melioribacter roseus, facultatively anaerobic organotrophic bacterium representing a novel deep lineage within Bacteriodetes/Chlorobi group.</title>
        <authorList>
            <person name="Kadnikov V.V."/>
            <person name="Mardanov A.V."/>
            <person name="Podosokorskaya O.A."/>
            <person name="Gavrilov S.N."/>
            <person name="Kublanov I.V."/>
            <person name="Beletsky A.V."/>
            <person name="Bonch-Osmolovskaya E.A."/>
            <person name="Ravin N.V."/>
        </authorList>
    </citation>
    <scope>NUCLEOTIDE SEQUENCE [LARGE SCALE GENOMIC DNA]</scope>
    <source>
        <strain evidence="4">JCM 17771 / P3M-2</strain>
    </source>
</reference>
<name>I6ZWZ1_MELRP</name>
<dbReference type="InterPro" id="IPR003961">
    <property type="entry name" value="FN3_dom"/>
</dbReference>
<feature type="chain" id="PRO_5003707330" description="Fibronectin type-III domain-containing protein" evidence="1">
    <location>
        <begin position="21"/>
        <end position="272"/>
    </location>
</feature>
<feature type="signal peptide" evidence="1">
    <location>
        <begin position="1"/>
        <end position="20"/>
    </location>
</feature>
<dbReference type="SUPFAM" id="SSF49265">
    <property type="entry name" value="Fibronectin type III"/>
    <property type="match status" value="1"/>
</dbReference>
<gene>
    <name evidence="3" type="ordered locus">MROS_0334</name>
</gene>
<dbReference type="PROSITE" id="PS51257">
    <property type="entry name" value="PROKAR_LIPOPROTEIN"/>
    <property type="match status" value="1"/>
</dbReference>
<evidence type="ECO:0000259" key="2">
    <source>
        <dbReference type="PROSITE" id="PS50853"/>
    </source>
</evidence>
<keyword evidence="4" id="KW-1185">Reference proteome</keyword>
<dbReference type="PROSITE" id="PS50853">
    <property type="entry name" value="FN3"/>
    <property type="match status" value="1"/>
</dbReference>
<evidence type="ECO:0000256" key="1">
    <source>
        <dbReference type="SAM" id="SignalP"/>
    </source>
</evidence>
<feature type="domain" description="Fibronectin type-III" evidence="2">
    <location>
        <begin position="29"/>
        <end position="121"/>
    </location>
</feature>